<dbReference type="RefSeq" id="XP_067922467.1">
    <property type="nucleotide sequence ID" value="XM_068065551.1"/>
</dbReference>
<dbReference type="AlphaFoldDB" id="A0A2C6K6I6"/>
<accession>A0A2C6K6I6</accession>
<dbReference type="Proteomes" id="UP000221165">
    <property type="component" value="Unassembled WGS sequence"/>
</dbReference>
<sequence length="47" mass="5758">GLPQYARRLRLKERWVKEDRCRLICRLRCLRCEPHHFRGDPYTADSS</sequence>
<comment type="caution">
    <text evidence="1">The sequence shown here is derived from an EMBL/GenBank/DDBJ whole genome shotgun (WGS) entry which is preliminary data.</text>
</comment>
<evidence type="ECO:0000313" key="1">
    <source>
        <dbReference type="EMBL" id="PHJ20781.1"/>
    </source>
</evidence>
<evidence type="ECO:0000313" key="2">
    <source>
        <dbReference type="Proteomes" id="UP000221165"/>
    </source>
</evidence>
<dbReference type="VEuPathDB" id="ToxoDB:CSUI_005375"/>
<keyword evidence="2" id="KW-1185">Reference proteome</keyword>
<name>A0A2C6K6I6_9APIC</name>
<reference evidence="1 2" key="1">
    <citation type="journal article" date="2017" name="Int. J. Parasitol.">
        <title>The genome of the protozoan parasite Cystoisospora suis and a reverse vaccinology approach to identify vaccine candidates.</title>
        <authorList>
            <person name="Palmieri N."/>
            <person name="Shrestha A."/>
            <person name="Ruttkowski B."/>
            <person name="Beck T."/>
            <person name="Vogl C."/>
            <person name="Tomley F."/>
            <person name="Blake D.P."/>
            <person name="Joachim A."/>
        </authorList>
    </citation>
    <scope>NUCLEOTIDE SEQUENCE [LARGE SCALE GENOMIC DNA]</scope>
    <source>
        <strain evidence="1 2">Wien I</strain>
    </source>
</reference>
<feature type="non-terminal residue" evidence="1">
    <location>
        <position position="1"/>
    </location>
</feature>
<dbReference type="GeneID" id="94428762"/>
<organism evidence="1 2">
    <name type="scientific">Cystoisospora suis</name>
    <dbReference type="NCBI Taxonomy" id="483139"/>
    <lineage>
        <taxon>Eukaryota</taxon>
        <taxon>Sar</taxon>
        <taxon>Alveolata</taxon>
        <taxon>Apicomplexa</taxon>
        <taxon>Conoidasida</taxon>
        <taxon>Coccidia</taxon>
        <taxon>Eucoccidiorida</taxon>
        <taxon>Eimeriorina</taxon>
        <taxon>Sarcocystidae</taxon>
        <taxon>Cystoisospora</taxon>
    </lineage>
</organism>
<dbReference type="EMBL" id="MIGC01002602">
    <property type="protein sequence ID" value="PHJ20781.1"/>
    <property type="molecule type" value="Genomic_DNA"/>
</dbReference>
<protein>
    <submittedName>
        <fullName evidence="1">Uncharacterized protein</fullName>
    </submittedName>
</protein>
<proteinExistence type="predicted"/>
<gene>
    <name evidence="1" type="ORF">CSUI_005375</name>
</gene>